<comment type="caution">
    <text evidence="3">The sequence shown here is derived from an EMBL/GenBank/DDBJ whole genome shotgun (WGS) entry which is preliminary data.</text>
</comment>
<reference evidence="4" key="2">
    <citation type="journal article" date="2020" name="Data Brief">
        <title>Transcriptome dataset of Babesia bovis life stages within vertebrate and invertebrate hosts.</title>
        <authorList>
            <person name="Ueti M.W."/>
            <person name="Johnson W.C."/>
            <person name="Kappmeyer L.S."/>
            <person name="Herndon D.R."/>
            <person name="Mousel M.R."/>
            <person name="Reif K.E."/>
            <person name="Taus N.S."/>
            <person name="Ifeonu O.O."/>
            <person name="Silva J.C."/>
            <person name="Suarez C.E."/>
            <person name="Brayton K.A."/>
        </authorList>
    </citation>
    <scope>NUCLEOTIDE SEQUENCE [LARGE SCALE GENOMIC DNA]</scope>
</reference>
<dbReference type="GeneID" id="5479419"/>
<dbReference type="eggNOG" id="ENOG502TN52">
    <property type="taxonomic scope" value="Eukaryota"/>
</dbReference>
<feature type="region of interest" description="Disordered" evidence="1">
    <location>
        <begin position="59"/>
        <end position="86"/>
    </location>
</feature>
<dbReference type="VEuPathDB" id="PiroplasmaDB:BBOV_III000390"/>
<dbReference type="AlphaFoldDB" id="A7AM22"/>
<dbReference type="OMA" id="ILYICHV"/>
<accession>A7AM22</accession>
<evidence type="ECO:0000256" key="1">
    <source>
        <dbReference type="SAM" id="MobiDB-lite"/>
    </source>
</evidence>
<dbReference type="InParanoid" id="A7AM22"/>
<dbReference type="Proteomes" id="UP000002173">
    <property type="component" value="Unassembled WGS sequence"/>
</dbReference>
<sequence length="253" mass="28355">MTKLILYICHVLWIMSYIKGDPVTGKLPSDRLRYDRSKAIGPLSRSGTVERVPRKLDKSVKDTGIPNNHVDLGKQSQETNEPKVQKTKPLIQVTRPDAKDSIIPQCKVKMIYPYDKSPTIEVKGIKGLFNSILVGYNKPDSTIRENKGGLFGWSTTVDGDSGIKVAFTFNLNYIPVTPISQPTSYCALIIQPPYEITSKVIQAFKSPPRDIRRSIKSIESFEQFLKDQGNHVITSCCFVVHPKVPVPEKTPRA</sequence>
<evidence type="ECO:0000313" key="3">
    <source>
        <dbReference type="EMBL" id="EDO07606.1"/>
    </source>
</evidence>
<gene>
    <name evidence="3" type="ORF">BBOV_III000390</name>
</gene>
<dbReference type="RefSeq" id="XP_001611174.1">
    <property type="nucleotide sequence ID" value="XM_001611124.1"/>
</dbReference>
<dbReference type="KEGG" id="bbo:BBOV_III000390"/>
<evidence type="ECO:0000256" key="2">
    <source>
        <dbReference type="SAM" id="SignalP"/>
    </source>
</evidence>
<name>A7AM22_BABBO</name>
<reference evidence="4" key="3">
    <citation type="journal article" date="2021" name="Int. J. Parasitol.">
        <title>Comparative analysis of gene expression between Babesia bovis blood stages and kinetes allowed by improved genome annotation.</title>
        <authorList>
            <person name="Ueti M.W."/>
            <person name="Johnson W.C."/>
            <person name="Kappmeyer L.S."/>
            <person name="Herndon D.R."/>
            <person name="Mousel M.R."/>
            <person name="Reif K.E."/>
            <person name="Taus N.S."/>
            <person name="Ifeonu O.O."/>
            <person name="Silva J.C."/>
            <person name="Suarez C.E."/>
            <person name="Brayton K.A."/>
        </authorList>
    </citation>
    <scope>NUCLEOTIDE SEQUENCE [LARGE SCALE GENOMIC DNA]</scope>
</reference>
<keyword evidence="4" id="KW-1185">Reference proteome</keyword>
<organism evidence="3 4">
    <name type="scientific">Babesia bovis</name>
    <dbReference type="NCBI Taxonomy" id="5865"/>
    <lineage>
        <taxon>Eukaryota</taxon>
        <taxon>Sar</taxon>
        <taxon>Alveolata</taxon>
        <taxon>Apicomplexa</taxon>
        <taxon>Aconoidasida</taxon>
        <taxon>Piroplasmida</taxon>
        <taxon>Babesiidae</taxon>
        <taxon>Babesia</taxon>
    </lineage>
</organism>
<evidence type="ECO:0000313" key="4">
    <source>
        <dbReference type="Proteomes" id="UP000002173"/>
    </source>
</evidence>
<keyword evidence="2" id="KW-0732">Signal</keyword>
<dbReference type="EMBL" id="AAXT01000001">
    <property type="protein sequence ID" value="EDO07606.1"/>
    <property type="molecule type" value="Genomic_DNA"/>
</dbReference>
<feature type="chain" id="PRO_5002706776" evidence="2">
    <location>
        <begin position="21"/>
        <end position="253"/>
    </location>
</feature>
<feature type="signal peptide" evidence="2">
    <location>
        <begin position="1"/>
        <end position="20"/>
    </location>
</feature>
<protein>
    <submittedName>
        <fullName evidence="3">Uncharacterized protein</fullName>
    </submittedName>
</protein>
<reference evidence="3 4" key="1">
    <citation type="journal article" date="2007" name="PLoS Pathog.">
        <title>Genome sequence of Babesia bovis and comparative analysis of apicomplexan hemoprotozoa.</title>
        <authorList>
            <person name="Brayton K.A."/>
            <person name="Lau A.O.T."/>
            <person name="Herndon D.R."/>
            <person name="Hannick L."/>
            <person name="Kappmeyer L.S."/>
            <person name="Berens S.J."/>
            <person name="Bidwell S.L."/>
            <person name="Brown W.C."/>
            <person name="Crabtree J."/>
            <person name="Fadrosh D."/>
            <person name="Feldblum T."/>
            <person name="Forberger H.A."/>
            <person name="Haas B.J."/>
            <person name="Howell J.M."/>
            <person name="Khouri H."/>
            <person name="Koo H."/>
            <person name="Mann D.J."/>
            <person name="Norimine J."/>
            <person name="Paulsen I.T."/>
            <person name="Radune D."/>
            <person name="Ren Q."/>
            <person name="Smith R.K. Jr."/>
            <person name="Suarez C.E."/>
            <person name="White O."/>
            <person name="Wortman J.R."/>
            <person name="Knowles D.P. Jr."/>
            <person name="McElwain T.F."/>
            <person name="Nene V.M."/>
        </authorList>
    </citation>
    <scope>NUCLEOTIDE SEQUENCE [LARGE SCALE GENOMIC DNA]</scope>
    <source>
        <strain evidence="3">T2Bo</strain>
    </source>
</reference>
<proteinExistence type="predicted"/>